<dbReference type="PROSITE" id="PS00010">
    <property type="entry name" value="ASX_HYDROXYL"/>
    <property type="match status" value="1"/>
</dbReference>
<dbReference type="InterPro" id="IPR000152">
    <property type="entry name" value="EGF-type_Asp/Asn_hydroxyl_site"/>
</dbReference>
<evidence type="ECO:0000256" key="1">
    <source>
        <dbReference type="ARBA" id="ARBA00022536"/>
    </source>
</evidence>
<organism evidence="8 9">
    <name type="scientific">Pocillopora damicornis</name>
    <name type="common">Cauliflower coral</name>
    <name type="synonym">Millepora damicornis</name>
    <dbReference type="NCBI Taxonomy" id="46731"/>
    <lineage>
        <taxon>Eukaryota</taxon>
        <taxon>Metazoa</taxon>
        <taxon>Cnidaria</taxon>
        <taxon>Anthozoa</taxon>
        <taxon>Hexacorallia</taxon>
        <taxon>Scleractinia</taxon>
        <taxon>Astrocoeniina</taxon>
        <taxon>Pocilloporidae</taxon>
        <taxon>Pocillopora</taxon>
    </lineage>
</organism>
<dbReference type="Proteomes" id="UP000275408">
    <property type="component" value="Unassembled WGS sequence"/>
</dbReference>
<dbReference type="InterPro" id="IPR001881">
    <property type="entry name" value="EGF-like_Ca-bd_dom"/>
</dbReference>
<reference evidence="8 9" key="1">
    <citation type="journal article" date="2018" name="Sci. Rep.">
        <title>Comparative analysis of the Pocillopora damicornis genome highlights role of immune system in coral evolution.</title>
        <authorList>
            <person name="Cunning R."/>
            <person name="Bay R.A."/>
            <person name="Gillette P."/>
            <person name="Baker A.C."/>
            <person name="Traylor-Knowles N."/>
        </authorList>
    </citation>
    <scope>NUCLEOTIDE SEQUENCE [LARGE SCALE GENOMIC DNA]</scope>
    <source>
        <strain evidence="8">RSMAS</strain>
        <tissue evidence="8">Whole animal</tissue>
    </source>
</reference>
<evidence type="ECO:0000313" key="9">
    <source>
        <dbReference type="Proteomes" id="UP000275408"/>
    </source>
</evidence>
<dbReference type="Gene3D" id="2.10.25.10">
    <property type="entry name" value="Laminin"/>
    <property type="match status" value="1"/>
</dbReference>
<sequence>MERPVKVRFAYNEEDNEDKKKNSGHTYKDQQQCNGGDNIDECDDGSHDCSDAANCKNTAGAFDCSCQSGHLGDGRHFCSGIS</sequence>
<evidence type="ECO:0000256" key="3">
    <source>
        <dbReference type="ARBA" id="ARBA00022737"/>
    </source>
</evidence>
<dbReference type="AlphaFoldDB" id="A0A3M6T9Q0"/>
<keyword evidence="3" id="KW-0677">Repeat</keyword>
<accession>A0A3M6T9Q0</accession>
<evidence type="ECO:0000256" key="6">
    <source>
        <dbReference type="SAM" id="MobiDB-lite"/>
    </source>
</evidence>
<evidence type="ECO:0000256" key="2">
    <source>
        <dbReference type="ARBA" id="ARBA00022729"/>
    </source>
</evidence>
<evidence type="ECO:0000256" key="4">
    <source>
        <dbReference type="ARBA" id="ARBA00023157"/>
    </source>
</evidence>
<feature type="domain" description="EGF-like" evidence="7">
    <location>
        <begin position="38"/>
        <end position="79"/>
    </location>
</feature>
<keyword evidence="2" id="KW-0732">Signal</keyword>
<dbReference type="CDD" id="cd00054">
    <property type="entry name" value="EGF_CA"/>
    <property type="match status" value="1"/>
</dbReference>
<dbReference type="SUPFAM" id="SSF57196">
    <property type="entry name" value="EGF/Laminin"/>
    <property type="match status" value="1"/>
</dbReference>
<dbReference type="InterPro" id="IPR000742">
    <property type="entry name" value="EGF"/>
</dbReference>
<dbReference type="FunFam" id="2.10.25.10:FF:000038">
    <property type="entry name" value="Fibrillin 2"/>
    <property type="match status" value="1"/>
</dbReference>
<keyword evidence="1 5" id="KW-0245">EGF-like domain</keyword>
<dbReference type="GO" id="GO:0005509">
    <property type="term" value="F:calcium ion binding"/>
    <property type="evidence" value="ECO:0007669"/>
    <property type="project" value="InterPro"/>
</dbReference>
<dbReference type="EMBL" id="RCHS01004051">
    <property type="protein sequence ID" value="RMX38073.1"/>
    <property type="molecule type" value="Genomic_DNA"/>
</dbReference>
<evidence type="ECO:0000313" key="8">
    <source>
        <dbReference type="EMBL" id="RMX38073.1"/>
    </source>
</evidence>
<dbReference type="PROSITE" id="PS50026">
    <property type="entry name" value="EGF_3"/>
    <property type="match status" value="1"/>
</dbReference>
<keyword evidence="4" id="KW-1015">Disulfide bond</keyword>
<keyword evidence="9" id="KW-1185">Reference proteome</keyword>
<dbReference type="PROSITE" id="PS01187">
    <property type="entry name" value="EGF_CA"/>
    <property type="match status" value="1"/>
</dbReference>
<dbReference type="Pfam" id="PF07645">
    <property type="entry name" value="EGF_CA"/>
    <property type="match status" value="1"/>
</dbReference>
<comment type="caution">
    <text evidence="5">Lacks conserved residue(s) required for the propagation of feature annotation.</text>
</comment>
<protein>
    <recommendedName>
        <fullName evidence="7">EGF-like domain-containing protein</fullName>
    </recommendedName>
</protein>
<proteinExistence type="predicted"/>
<dbReference type="SMART" id="SM00179">
    <property type="entry name" value="EGF_CA"/>
    <property type="match status" value="1"/>
</dbReference>
<evidence type="ECO:0000256" key="5">
    <source>
        <dbReference type="PROSITE-ProRule" id="PRU00076"/>
    </source>
</evidence>
<comment type="caution">
    <text evidence="8">The sequence shown here is derived from an EMBL/GenBank/DDBJ whole genome shotgun (WGS) entry which is preliminary data.</text>
</comment>
<dbReference type="InterPro" id="IPR049883">
    <property type="entry name" value="NOTCH1_EGF-like"/>
</dbReference>
<feature type="region of interest" description="Disordered" evidence="6">
    <location>
        <begin position="1"/>
        <end position="32"/>
    </location>
</feature>
<gene>
    <name evidence="8" type="ORF">pdam_00003116</name>
</gene>
<name>A0A3M6T9Q0_POCDA</name>
<evidence type="ECO:0000259" key="7">
    <source>
        <dbReference type="PROSITE" id="PS50026"/>
    </source>
</evidence>
<dbReference type="InterPro" id="IPR018097">
    <property type="entry name" value="EGF_Ca-bd_CS"/>
</dbReference>